<accession>A0A0X8JME1</accession>
<name>A0A0X8JME1_9BACT</name>
<dbReference type="InterPro" id="IPR011990">
    <property type="entry name" value="TPR-like_helical_dom_sf"/>
</dbReference>
<dbReference type="KEGG" id="dfi:AXF13_15415"/>
<dbReference type="Gene3D" id="1.25.40.10">
    <property type="entry name" value="Tetratricopeptide repeat domain"/>
    <property type="match status" value="1"/>
</dbReference>
<feature type="signal peptide" evidence="2">
    <location>
        <begin position="1"/>
        <end position="28"/>
    </location>
</feature>
<evidence type="ECO:0008006" key="5">
    <source>
        <dbReference type="Google" id="ProtNLM"/>
    </source>
</evidence>
<dbReference type="SUPFAM" id="SSF48452">
    <property type="entry name" value="TPR-like"/>
    <property type="match status" value="1"/>
</dbReference>
<organism evidence="3 4">
    <name type="scientific">Desulfovibrio fairfieldensis</name>
    <dbReference type="NCBI Taxonomy" id="44742"/>
    <lineage>
        <taxon>Bacteria</taxon>
        <taxon>Pseudomonadati</taxon>
        <taxon>Thermodesulfobacteriota</taxon>
        <taxon>Desulfovibrionia</taxon>
        <taxon>Desulfovibrionales</taxon>
        <taxon>Desulfovibrionaceae</taxon>
        <taxon>Desulfovibrio</taxon>
    </lineage>
</organism>
<gene>
    <name evidence="3" type="ORF">AXF13_15415</name>
</gene>
<dbReference type="STRING" id="44742.AXF13_15415"/>
<dbReference type="AlphaFoldDB" id="A0A0X8JME1"/>
<evidence type="ECO:0000256" key="1">
    <source>
        <dbReference type="SAM" id="MobiDB-lite"/>
    </source>
</evidence>
<evidence type="ECO:0000256" key="2">
    <source>
        <dbReference type="SAM" id="SignalP"/>
    </source>
</evidence>
<proteinExistence type="predicted"/>
<dbReference type="EMBL" id="CP014229">
    <property type="protein sequence ID" value="AMD91403.1"/>
    <property type="molecule type" value="Genomic_DNA"/>
</dbReference>
<dbReference type="RefSeq" id="WP_062254562.1">
    <property type="nucleotide sequence ID" value="NZ_CP014229.1"/>
</dbReference>
<evidence type="ECO:0000313" key="4">
    <source>
        <dbReference type="Proteomes" id="UP000069241"/>
    </source>
</evidence>
<sequence>MRISLNSLGRLIGALLLLCCAACGPHHLPDPLTPEEHLDLGKAYEARGETERAQGQYTAAAVTVPEGDFYLGNLAAATGQDAVALEYYRKAQPDMPDDPHLNNNLAWVLCRLGEKNNDKKQLQEASALARKALAAAPPDLKPLCEDTLHHTQQVLRGEAPAEKTLPPPRRRRARQDAGVPGGTSARPTAPVPDRVPVQSPGRTPARSPEAAGPGVPPGGAPVASPAPSAPDRRHQPGLTRPSAVDPEQ</sequence>
<dbReference type="Proteomes" id="UP000069241">
    <property type="component" value="Chromosome"/>
</dbReference>
<feature type="region of interest" description="Disordered" evidence="1">
    <location>
        <begin position="152"/>
        <end position="248"/>
    </location>
</feature>
<evidence type="ECO:0000313" key="3">
    <source>
        <dbReference type="EMBL" id="AMD91403.1"/>
    </source>
</evidence>
<keyword evidence="4" id="KW-1185">Reference proteome</keyword>
<feature type="chain" id="PRO_5007067544" description="Tetratricopeptide repeat protein" evidence="2">
    <location>
        <begin position="29"/>
        <end position="248"/>
    </location>
</feature>
<protein>
    <recommendedName>
        <fullName evidence="5">Tetratricopeptide repeat protein</fullName>
    </recommendedName>
</protein>
<keyword evidence="2" id="KW-0732">Signal</keyword>
<reference evidence="4" key="1">
    <citation type="submission" date="2016-02" db="EMBL/GenBank/DDBJ databases">
        <authorList>
            <person name="Holder M.E."/>
            <person name="Ajami N.J."/>
            <person name="Petrosino J.F."/>
        </authorList>
    </citation>
    <scope>NUCLEOTIDE SEQUENCE [LARGE SCALE GENOMIC DNA]</scope>
    <source>
        <strain evidence="4">CCUG 45958</strain>
    </source>
</reference>